<reference evidence="1" key="2">
    <citation type="submission" date="2025-03" db="EMBL/GenBank/DDBJ databases">
        <authorList>
            <consortium name="ELIXIR-Norway"/>
            <consortium name="Elixir Norway"/>
        </authorList>
    </citation>
    <scope>NUCLEOTIDE SEQUENCE</scope>
</reference>
<accession>A0AC59YJ33</accession>
<gene>
    <name evidence="1" type="ORF">MRATA1EN22A_LOCUS6434</name>
</gene>
<protein>
    <submittedName>
        <fullName evidence="1">Uncharacterized protein</fullName>
    </submittedName>
</protein>
<evidence type="ECO:0000313" key="1">
    <source>
        <dbReference type="EMBL" id="CAM9716077.1"/>
    </source>
</evidence>
<name>A0AC59YJ33_RANTA</name>
<proteinExistence type="predicted"/>
<reference evidence="1" key="1">
    <citation type="submission" date="2023-05" db="EMBL/GenBank/DDBJ databases">
        <authorList>
            <consortium name="ELIXIR-Norway"/>
        </authorList>
    </citation>
    <scope>NUCLEOTIDE SEQUENCE</scope>
</reference>
<evidence type="ECO:0000313" key="2">
    <source>
        <dbReference type="Proteomes" id="UP001162501"/>
    </source>
</evidence>
<dbReference type="EMBL" id="OX596100">
    <property type="protein sequence ID" value="CAM9716077.1"/>
    <property type="molecule type" value="Genomic_DNA"/>
</dbReference>
<dbReference type="Proteomes" id="UP001162501">
    <property type="component" value="Chromosome 16"/>
</dbReference>
<sequence>MPGAQPGGLQGAPAAVTRWAMPDGLGGQETASAQVGVPAAVLTRPLLVLPGRRGGTGRLWVPEPLLGCGGLQRGPSAASSVGGRVVVLSVRGARGRTGRACISEFTVFGFFSSEVVDRRCELFPKRSHHEAKGASFCSHSGLLVPYAAAKGSISQISVKLITESTVSS</sequence>
<organism evidence="1 2">
    <name type="scientific">Rangifer tarandus platyrhynchus</name>
    <name type="common">Svalbard reindeer</name>
    <dbReference type="NCBI Taxonomy" id="3082113"/>
    <lineage>
        <taxon>Eukaryota</taxon>
        <taxon>Metazoa</taxon>
        <taxon>Chordata</taxon>
        <taxon>Craniata</taxon>
        <taxon>Vertebrata</taxon>
        <taxon>Euteleostomi</taxon>
        <taxon>Mammalia</taxon>
        <taxon>Eutheria</taxon>
        <taxon>Laurasiatheria</taxon>
        <taxon>Artiodactyla</taxon>
        <taxon>Ruminantia</taxon>
        <taxon>Pecora</taxon>
        <taxon>Cervidae</taxon>
        <taxon>Odocoileinae</taxon>
        <taxon>Rangifer</taxon>
    </lineage>
</organism>